<reference evidence="1" key="1">
    <citation type="submission" date="2022-08" db="EMBL/GenBank/DDBJ databases">
        <title>Genome Sequence of Fusarium decemcellulare.</title>
        <authorList>
            <person name="Buettner E."/>
        </authorList>
    </citation>
    <scope>NUCLEOTIDE SEQUENCE</scope>
    <source>
        <strain evidence="1">Babe19</strain>
    </source>
</reference>
<proteinExistence type="predicted"/>
<gene>
    <name evidence="1" type="ORF">NM208_g1586</name>
</gene>
<keyword evidence="2" id="KW-1185">Reference proteome</keyword>
<organism evidence="1 2">
    <name type="scientific">Fusarium decemcellulare</name>
    <dbReference type="NCBI Taxonomy" id="57161"/>
    <lineage>
        <taxon>Eukaryota</taxon>
        <taxon>Fungi</taxon>
        <taxon>Dikarya</taxon>
        <taxon>Ascomycota</taxon>
        <taxon>Pezizomycotina</taxon>
        <taxon>Sordariomycetes</taxon>
        <taxon>Hypocreomycetidae</taxon>
        <taxon>Hypocreales</taxon>
        <taxon>Nectriaceae</taxon>
        <taxon>Fusarium</taxon>
        <taxon>Fusarium decemcellulare species complex</taxon>
    </lineage>
</organism>
<protein>
    <submittedName>
        <fullName evidence="1">Uncharacterized protein</fullName>
    </submittedName>
</protein>
<comment type="caution">
    <text evidence="1">The sequence shown here is derived from an EMBL/GenBank/DDBJ whole genome shotgun (WGS) entry which is preliminary data.</text>
</comment>
<dbReference type="Proteomes" id="UP001148629">
    <property type="component" value="Unassembled WGS sequence"/>
</dbReference>
<evidence type="ECO:0000313" key="1">
    <source>
        <dbReference type="EMBL" id="KAJ3547297.1"/>
    </source>
</evidence>
<name>A0ACC1SVT8_9HYPO</name>
<evidence type="ECO:0000313" key="2">
    <source>
        <dbReference type="Proteomes" id="UP001148629"/>
    </source>
</evidence>
<dbReference type="EMBL" id="JANRMS010000084">
    <property type="protein sequence ID" value="KAJ3547297.1"/>
    <property type="molecule type" value="Genomic_DNA"/>
</dbReference>
<accession>A0ACC1SVT8</accession>
<sequence>MSSAQPRAFFFLEDPSSKPGSSGRKQELSAEARSHISRQAHLRASRGPKGLKFVTYFPRTIQNRDGAIEAKESGESGGDRNEATADGKNALVDANSAYIDADASERIPPSPDKGASLDPFNSLAVTKTTSEDRFLLHYAFSRTLPAFGETASDKRDFTESWISRTMECPAVFYSQILGASTHFRITCPAAGAKTRIHETALQRKIQAIKALRTTVEQSQLGSRGIDNSVLLTIFILAIHDNFDASKKPEPHPLSPLARCRDMDIYGRMSFGKEHINALYYLVEQKGGISSVDQHVFGYVLPLFDIVLSARFGTVPRFACPRQLKPLLDGGAWKPDEEALHMLGTLGKGLQPSTNTPWPPFLAPEMVEVVQAMAQITVALDHHSRGGPGAPASVDLLFNNCDWVTHTLLSIPPYIELPDENQPQERVPNMVSCLREICRLCALVYVDMVILPSPPHTGIKRRLSKAILRLIETVLRGNGQRHSRVSEFLVWATILGAIAVRFTDLEGSYRKHIKKIVQTSAWDVVHRQLKRYLWFGPVCGDPAVKIWSETEDAMLQNPTDDMLLP</sequence>